<dbReference type="FunFam" id="1.20.58.340:FF:000012">
    <property type="entry name" value="Magnesium transport protein CorA"/>
    <property type="match status" value="1"/>
</dbReference>
<dbReference type="PANTHER" id="PTHR46494:SF1">
    <property type="entry name" value="CORA FAMILY METAL ION TRANSPORTER (EUROFUNG)"/>
    <property type="match status" value="1"/>
</dbReference>
<evidence type="ECO:0000256" key="4">
    <source>
        <dbReference type="ARBA" id="ARBA00022475"/>
    </source>
</evidence>
<evidence type="ECO:0000256" key="1">
    <source>
        <dbReference type="ARBA" id="ARBA00004651"/>
    </source>
</evidence>
<organism evidence="9 10">
    <name type="scientific">Marinobacter subterrani</name>
    <dbReference type="NCBI Taxonomy" id="1658765"/>
    <lineage>
        <taxon>Bacteria</taxon>
        <taxon>Pseudomonadati</taxon>
        <taxon>Pseudomonadota</taxon>
        <taxon>Gammaproteobacteria</taxon>
        <taxon>Pseudomonadales</taxon>
        <taxon>Marinobacteraceae</taxon>
        <taxon>Marinobacter</taxon>
    </lineage>
</organism>
<dbReference type="Pfam" id="PF01544">
    <property type="entry name" value="CorA"/>
    <property type="match status" value="1"/>
</dbReference>
<evidence type="ECO:0000256" key="3">
    <source>
        <dbReference type="ARBA" id="ARBA00022448"/>
    </source>
</evidence>
<keyword evidence="8" id="KW-0406">Ion transport</keyword>
<dbReference type="InterPro" id="IPR045863">
    <property type="entry name" value="CorA_TM1_TM2"/>
</dbReference>
<dbReference type="SUPFAM" id="SSF144083">
    <property type="entry name" value="Magnesium transport protein CorA, transmembrane region"/>
    <property type="match status" value="1"/>
</dbReference>
<keyword evidence="6 8" id="KW-1133">Transmembrane helix</keyword>
<sequence>MAYFSKHYHNPGTAPGTLVAKTESRRPVNLHLLDYTEEHVEEVSLASAADCREYLARESKTWIQVNGQADPDTLRNLGDLFDLHDLALEDVLNTGQRPKVELYDDQLFLIAAMPFYDGENLEIVQISLFVGKNYLICLCPLDEDPFEPVRKRMRMPNNRRFSSRGIDYLLYALLDLITDSGFPVLEQFGYQLEEMETDLLENPNQQTLAQIHGLKRELLVLRRVLWPQRELLTSLMRTEDQLINADTQVYFRDCHDHSVQIIELLESFREMATSMLDIYLSSISQRTNETMRVLTIIATIFIPLTFVVGIYGMNFEHADSPWAMPELGWYYGYPMVWAVMIAITGGLIWFFRRRGWM</sequence>
<dbReference type="InterPro" id="IPR002523">
    <property type="entry name" value="MgTranspt_CorA/ZnTranspt_ZntB"/>
</dbReference>
<comment type="caution">
    <text evidence="9">The sequence shown here is derived from an EMBL/GenBank/DDBJ whole genome shotgun (WGS) entry which is preliminary data.</text>
</comment>
<feature type="transmembrane region" description="Helical" evidence="8">
    <location>
        <begin position="293"/>
        <end position="311"/>
    </location>
</feature>
<evidence type="ECO:0000256" key="2">
    <source>
        <dbReference type="ARBA" id="ARBA00009765"/>
    </source>
</evidence>
<dbReference type="GO" id="GO:0050897">
    <property type="term" value="F:cobalt ion binding"/>
    <property type="evidence" value="ECO:0007669"/>
    <property type="project" value="TreeGrafter"/>
</dbReference>
<accession>A0A0J7JFK2</accession>
<dbReference type="GO" id="GO:0005886">
    <property type="term" value="C:plasma membrane"/>
    <property type="evidence" value="ECO:0007669"/>
    <property type="project" value="UniProtKB-SubCell"/>
</dbReference>
<dbReference type="PANTHER" id="PTHR46494">
    <property type="entry name" value="CORA FAMILY METAL ION TRANSPORTER (EUROFUNG)"/>
    <property type="match status" value="1"/>
</dbReference>
<feature type="transmembrane region" description="Helical" evidence="8">
    <location>
        <begin position="331"/>
        <end position="351"/>
    </location>
</feature>
<evidence type="ECO:0000256" key="8">
    <source>
        <dbReference type="RuleBase" id="RU362010"/>
    </source>
</evidence>
<keyword evidence="3 8" id="KW-0813">Transport</keyword>
<keyword evidence="7 8" id="KW-0472">Membrane</keyword>
<dbReference type="GO" id="GO:0015095">
    <property type="term" value="F:magnesium ion transmembrane transporter activity"/>
    <property type="evidence" value="ECO:0007669"/>
    <property type="project" value="UniProtKB-UniRule"/>
</dbReference>
<evidence type="ECO:0000256" key="7">
    <source>
        <dbReference type="ARBA" id="ARBA00023136"/>
    </source>
</evidence>
<dbReference type="Proteomes" id="UP000036102">
    <property type="component" value="Unassembled WGS sequence"/>
</dbReference>
<dbReference type="GO" id="GO:0000287">
    <property type="term" value="F:magnesium ion binding"/>
    <property type="evidence" value="ECO:0007669"/>
    <property type="project" value="TreeGrafter"/>
</dbReference>
<dbReference type="InterPro" id="IPR004488">
    <property type="entry name" value="Mg/Co-transport_prot_CorA"/>
</dbReference>
<dbReference type="Gene3D" id="3.30.460.20">
    <property type="entry name" value="CorA soluble domain-like"/>
    <property type="match status" value="1"/>
</dbReference>
<name>A0A0J7JFK2_9GAMM</name>
<gene>
    <name evidence="8" type="primary">corA</name>
    <name evidence="9" type="ORF">Msub_12898</name>
</gene>
<reference evidence="9 10" key="1">
    <citation type="submission" date="2015-06" db="EMBL/GenBank/DDBJ databases">
        <title>Marinobacter subterrani, a genetically tractable neutrophilic iron-oxidizing strain isolated from the Soudan Iron Mine.</title>
        <authorList>
            <person name="Bonis B.M."/>
            <person name="Gralnick J.A."/>
        </authorList>
    </citation>
    <scope>NUCLEOTIDE SEQUENCE [LARGE SCALE GENOMIC DNA]</scope>
    <source>
        <strain evidence="9 10">JG233</strain>
    </source>
</reference>
<evidence type="ECO:0000256" key="6">
    <source>
        <dbReference type="ARBA" id="ARBA00022989"/>
    </source>
</evidence>
<dbReference type="PATRIC" id="fig|1658765.3.peg.2923"/>
<keyword evidence="4 8" id="KW-1003">Cell membrane</keyword>
<evidence type="ECO:0000313" key="9">
    <source>
        <dbReference type="EMBL" id="KMQ76684.1"/>
    </source>
</evidence>
<keyword evidence="8" id="KW-0460">Magnesium</keyword>
<comment type="function">
    <text evidence="8">Mediates influx of magnesium ions.</text>
</comment>
<evidence type="ECO:0000256" key="5">
    <source>
        <dbReference type="ARBA" id="ARBA00022692"/>
    </source>
</evidence>
<dbReference type="NCBIfam" id="TIGR00383">
    <property type="entry name" value="corA"/>
    <property type="match status" value="1"/>
</dbReference>
<dbReference type="RefSeq" id="WP_048496618.1">
    <property type="nucleotide sequence ID" value="NZ_LFBU01000001.1"/>
</dbReference>
<keyword evidence="5 8" id="KW-0812">Transmembrane</keyword>
<dbReference type="STRING" id="1658765.Msub_12898"/>
<dbReference type="GO" id="GO:0015087">
    <property type="term" value="F:cobalt ion transmembrane transporter activity"/>
    <property type="evidence" value="ECO:0007669"/>
    <property type="project" value="UniProtKB-UniRule"/>
</dbReference>
<proteinExistence type="inferred from homology"/>
<comment type="subcellular location">
    <subcellularLocation>
        <location evidence="1">Cell membrane</location>
        <topology evidence="1">Multi-pass membrane protein</topology>
    </subcellularLocation>
    <subcellularLocation>
        <location evidence="8">Membrane</location>
        <topology evidence="8">Multi-pass membrane protein</topology>
    </subcellularLocation>
</comment>
<dbReference type="CDD" id="cd12828">
    <property type="entry name" value="TmCorA-like_1"/>
    <property type="match status" value="1"/>
</dbReference>
<protein>
    <recommendedName>
        <fullName evidence="8">Magnesium transport protein CorA</fullName>
    </recommendedName>
</protein>
<comment type="similarity">
    <text evidence="2 8">Belongs to the CorA metal ion transporter (MIT) (TC 1.A.35) family.</text>
</comment>
<dbReference type="SUPFAM" id="SSF143865">
    <property type="entry name" value="CorA soluble domain-like"/>
    <property type="match status" value="1"/>
</dbReference>
<keyword evidence="10" id="KW-1185">Reference proteome</keyword>
<dbReference type="InterPro" id="IPR045861">
    <property type="entry name" value="CorA_cytoplasmic_dom"/>
</dbReference>
<dbReference type="AlphaFoldDB" id="A0A0J7JFK2"/>
<dbReference type="OrthoDB" id="9803416at2"/>
<evidence type="ECO:0000313" key="10">
    <source>
        <dbReference type="Proteomes" id="UP000036102"/>
    </source>
</evidence>
<dbReference type="EMBL" id="LFBU01000001">
    <property type="protein sequence ID" value="KMQ76684.1"/>
    <property type="molecule type" value="Genomic_DNA"/>
</dbReference>
<dbReference type="Gene3D" id="1.20.58.340">
    <property type="entry name" value="Magnesium transport protein CorA, transmembrane region"/>
    <property type="match status" value="2"/>
</dbReference>